<comment type="caution">
    <text evidence="1">The sequence shown here is derived from an EMBL/GenBank/DDBJ whole genome shotgun (WGS) entry which is preliminary data.</text>
</comment>
<sequence>MNWLGSQRKGILHLQYNEKKRQQKAGVHSNFTKTWHIAV</sequence>
<proteinExistence type="predicted"/>
<protein>
    <submittedName>
        <fullName evidence="1">Uncharacterized protein</fullName>
    </submittedName>
</protein>
<evidence type="ECO:0000313" key="2">
    <source>
        <dbReference type="Proteomes" id="UP000076587"/>
    </source>
</evidence>
<dbReference type="AlphaFoldDB" id="A0A167C7V7"/>
<reference evidence="1 2" key="1">
    <citation type="submission" date="2013-07" db="EMBL/GenBank/DDBJ databases">
        <title>Comparative Genomic and Metabolomic Analysis of Twelve Strains of Pseudoalteromonas luteoviolacea.</title>
        <authorList>
            <person name="Vynne N.G."/>
            <person name="Mansson M."/>
            <person name="Gram L."/>
        </authorList>
    </citation>
    <scope>NUCLEOTIDE SEQUENCE [LARGE SCALE GENOMIC DNA]</scope>
    <source>
        <strain evidence="1 2">NCIMB 1942</strain>
    </source>
</reference>
<dbReference type="PATRIC" id="fig|1365253.3.peg.2537"/>
<accession>A0A167C7V7</accession>
<name>A0A167C7V7_9GAMM</name>
<gene>
    <name evidence="1" type="ORF">N482_10510</name>
</gene>
<dbReference type="EMBL" id="AUXT01000157">
    <property type="protein sequence ID" value="KZN47340.1"/>
    <property type="molecule type" value="Genomic_DNA"/>
</dbReference>
<dbReference type="Proteomes" id="UP000076587">
    <property type="component" value="Unassembled WGS sequence"/>
</dbReference>
<organism evidence="1 2">
    <name type="scientific">Pseudoalteromonas luteoviolacea NCIMB 1942</name>
    <dbReference type="NCBI Taxonomy" id="1365253"/>
    <lineage>
        <taxon>Bacteria</taxon>
        <taxon>Pseudomonadati</taxon>
        <taxon>Pseudomonadota</taxon>
        <taxon>Gammaproteobacteria</taxon>
        <taxon>Alteromonadales</taxon>
        <taxon>Pseudoalteromonadaceae</taxon>
        <taxon>Pseudoalteromonas</taxon>
    </lineage>
</organism>
<evidence type="ECO:0000313" key="1">
    <source>
        <dbReference type="EMBL" id="KZN47340.1"/>
    </source>
</evidence>